<name>A0A2V1MZU8_9LACO</name>
<reference evidence="2 3" key="1">
    <citation type="journal article" date="2018" name="Int. J. Syst. Evol. Microbiol.">
        <title>Lactobacillus bambusae sp. nov., isolated from a traditional fermented Ma-bamboo shoots of Taiwan.</title>
        <authorList>
            <person name="Wang L.-T."/>
        </authorList>
    </citation>
    <scope>NUCLEOTIDE SEQUENCE [LARGE SCALE GENOMIC DNA]</scope>
    <source>
        <strain evidence="2 3">BS-W1</strain>
    </source>
</reference>
<sequence>MAQTEAQKRAQQKYNAKNKEKRKVTSYRNSARTFIRSYATEADLVEFEALIKERHRINKLLNRLDGVRAYMNDPQFLKDAQVEIEIWRRPVDLLTDRLENGGTDQDWQAWFDKKIAPKFSKEEPVVEITHNGKHRFYNGNRAYDILDWLD</sequence>
<feature type="region of interest" description="Disordered" evidence="1">
    <location>
        <begin position="1"/>
        <end position="25"/>
    </location>
</feature>
<comment type="caution">
    <text evidence="2">The sequence shown here is derived from an EMBL/GenBank/DDBJ whole genome shotgun (WGS) entry which is preliminary data.</text>
</comment>
<keyword evidence="3" id="KW-1185">Reference proteome</keyword>
<gene>
    <name evidence="2" type="ORF">DCM90_06095</name>
</gene>
<protein>
    <submittedName>
        <fullName evidence="2">Uncharacterized protein</fullName>
    </submittedName>
</protein>
<evidence type="ECO:0000313" key="2">
    <source>
        <dbReference type="EMBL" id="PWG00494.1"/>
    </source>
</evidence>
<dbReference type="RefSeq" id="WP_109250440.1">
    <property type="nucleotide sequence ID" value="NZ_QCXQ01000002.1"/>
</dbReference>
<organism evidence="2 3">
    <name type="scientific">Levilactobacillus bambusae</name>
    <dbReference type="NCBI Taxonomy" id="2024736"/>
    <lineage>
        <taxon>Bacteria</taxon>
        <taxon>Bacillati</taxon>
        <taxon>Bacillota</taxon>
        <taxon>Bacilli</taxon>
        <taxon>Lactobacillales</taxon>
        <taxon>Lactobacillaceae</taxon>
        <taxon>Levilactobacillus</taxon>
    </lineage>
</organism>
<evidence type="ECO:0000313" key="3">
    <source>
        <dbReference type="Proteomes" id="UP000245080"/>
    </source>
</evidence>
<proteinExistence type="predicted"/>
<accession>A0A2V1MZU8</accession>
<evidence type="ECO:0000256" key="1">
    <source>
        <dbReference type="SAM" id="MobiDB-lite"/>
    </source>
</evidence>
<dbReference type="OrthoDB" id="1699217at2"/>
<dbReference type="AlphaFoldDB" id="A0A2V1MZU8"/>
<dbReference type="EMBL" id="QCXQ01000002">
    <property type="protein sequence ID" value="PWG00494.1"/>
    <property type="molecule type" value="Genomic_DNA"/>
</dbReference>
<dbReference type="Proteomes" id="UP000245080">
    <property type="component" value="Unassembled WGS sequence"/>
</dbReference>